<keyword evidence="1" id="KW-0732">Signal</keyword>
<dbReference type="Gene3D" id="3.40.50.11110">
    <property type="entry name" value="Sialyltransferase, C-terminal GT-B Rossman nucleotide-binding domain"/>
    <property type="match status" value="1"/>
</dbReference>
<proteinExistence type="predicted"/>
<dbReference type="AlphaFoldDB" id="A0A9D1J7S4"/>
<evidence type="ECO:0000313" key="2">
    <source>
        <dbReference type="EMBL" id="HIR65693.1"/>
    </source>
</evidence>
<feature type="chain" id="PRO_5039586060" evidence="1">
    <location>
        <begin position="23"/>
        <end position="621"/>
    </location>
</feature>
<protein>
    <submittedName>
        <fullName evidence="2">Uncharacterized protein</fullName>
    </submittedName>
</protein>
<accession>A0A9D1J7S4</accession>
<organism evidence="2 3">
    <name type="scientific">Candidatus Fimimonas gallinarum</name>
    <dbReference type="NCBI Taxonomy" id="2840821"/>
    <lineage>
        <taxon>Bacteria</taxon>
        <taxon>Pseudomonadati</taxon>
        <taxon>Myxococcota</taxon>
        <taxon>Myxococcia</taxon>
        <taxon>Myxococcales</taxon>
        <taxon>Cystobacterineae</taxon>
        <taxon>Myxococcaceae</taxon>
        <taxon>Myxococcaceae incertae sedis</taxon>
        <taxon>Candidatus Fimimonas</taxon>
    </lineage>
</organism>
<name>A0A9D1J7S4_9BACT</name>
<comment type="caution">
    <text evidence="2">The sequence shown here is derived from an EMBL/GenBank/DDBJ whole genome shotgun (WGS) entry which is preliminary data.</text>
</comment>
<reference evidence="2" key="1">
    <citation type="submission" date="2020-10" db="EMBL/GenBank/DDBJ databases">
        <authorList>
            <person name="Gilroy R."/>
        </authorList>
    </citation>
    <scope>NUCLEOTIDE SEQUENCE</scope>
    <source>
        <strain evidence="2">CHK121-14286</strain>
    </source>
</reference>
<dbReference type="EMBL" id="DVHL01000018">
    <property type="protein sequence ID" value="HIR65693.1"/>
    <property type="molecule type" value="Genomic_DNA"/>
</dbReference>
<feature type="signal peptide" evidence="1">
    <location>
        <begin position="1"/>
        <end position="22"/>
    </location>
</feature>
<sequence length="621" mass="69649">MKKLKAILILSLVMLVCVVALTACQNGKSAYEIAVENGFQGTVEEWLESLKGQSGTDADIDLTLGFADGEWTVGGKPLGVSIDDTTKVAFFQNKNQLTGWLYVDVFNPDIFDKVTYSVYRNGLEVDGVVSVDYIFTERELPTATFSVDVTAPYFGNYIAEIKYYQGEVAVATVQCDCVNVKADHYNFVYSNSTLPVLYASTDIVKSDGTYPTYIAIARNTTFDWGQLPQNCYAIPNTTFQTKTTNLALFDDDGNQKTSNYQAWVDGSWGAVYNAGEVTTALKHIKKWIADLYEMDKTSTFTFYVDDVVANVALWWSYGNNIDVSNFDVCMYTEGSATAVYFSRYGYNSYAQYKQRKSDYQSYVESLKNGAEITSIWNVPHFIAMATDSNVHYYVNIKNSLLSTLNPQEEGYSEYYALLDSNINSYTIQKALASVENDGKTRQLEFLLRTRWIDNLGEEGSANDYFQSENGKKNLLILGTSVAGENNSYGCGENTTLMTFLPYIVSKYSAEYNIFYKGHPSYPISNFTDGRSEYFEANKIVVLPNAVPAETYMYLYNDVYIGGYHSSTMSSSMVGQTLFFIGDEQQIKSASSTAAMFDQSRDDYLGVFENTEYINLQTIAQQ</sequence>
<dbReference type="Proteomes" id="UP000824200">
    <property type="component" value="Unassembled WGS sequence"/>
</dbReference>
<evidence type="ECO:0000313" key="3">
    <source>
        <dbReference type="Proteomes" id="UP000824200"/>
    </source>
</evidence>
<dbReference type="PROSITE" id="PS51257">
    <property type="entry name" value="PROKAR_LIPOPROTEIN"/>
    <property type="match status" value="1"/>
</dbReference>
<evidence type="ECO:0000256" key="1">
    <source>
        <dbReference type="SAM" id="SignalP"/>
    </source>
</evidence>
<gene>
    <name evidence="2" type="ORF">IAC95_02235</name>
</gene>
<reference evidence="2" key="2">
    <citation type="journal article" date="2021" name="PeerJ">
        <title>Extensive microbial diversity within the chicken gut microbiome revealed by metagenomics and culture.</title>
        <authorList>
            <person name="Gilroy R."/>
            <person name="Ravi A."/>
            <person name="Getino M."/>
            <person name="Pursley I."/>
            <person name="Horton D.L."/>
            <person name="Alikhan N.F."/>
            <person name="Baker D."/>
            <person name="Gharbi K."/>
            <person name="Hall N."/>
            <person name="Watson M."/>
            <person name="Adriaenssens E.M."/>
            <person name="Foster-Nyarko E."/>
            <person name="Jarju S."/>
            <person name="Secka A."/>
            <person name="Antonio M."/>
            <person name="Oren A."/>
            <person name="Chaudhuri R.R."/>
            <person name="La Ragione R."/>
            <person name="Hildebrand F."/>
            <person name="Pallen M.J."/>
        </authorList>
    </citation>
    <scope>NUCLEOTIDE SEQUENCE</scope>
    <source>
        <strain evidence="2">CHK121-14286</strain>
    </source>
</reference>